<keyword evidence="8" id="KW-1185">Reference proteome</keyword>
<comment type="catalytic activity">
    <reaction evidence="2">
        <text>a diacylglycerol + H2O = a monoacylglycerol + a fatty acid + H(+)</text>
        <dbReference type="Rhea" id="RHEA:32731"/>
        <dbReference type="ChEBI" id="CHEBI:15377"/>
        <dbReference type="ChEBI" id="CHEBI:15378"/>
        <dbReference type="ChEBI" id="CHEBI:17408"/>
        <dbReference type="ChEBI" id="CHEBI:18035"/>
        <dbReference type="ChEBI" id="CHEBI:28868"/>
    </reaction>
</comment>
<protein>
    <recommendedName>
        <fullName evidence="9">Triacylglycerol lipase</fullName>
    </recommendedName>
</protein>
<evidence type="ECO:0000256" key="1">
    <source>
        <dbReference type="ARBA" id="ARBA00043996"/>
    </source>
</evidence>
<accession>A0A8K0J778</accession>
<reference evidence="7" key="1">
    <citation type="journal article" date="2020" name="bioRxiv">
        <title>Whole genome comparisons of ergot fungi reveals the divergence and evolution of species within the genus Claviceps are the result of varying mechanisms driving genome evolution and host range expansion.</title>
        <authorList>
            <person name="Wyka S.A."/>
            <person name="Mondo S.J."/>
            <person name="Liu M."/>
            <person name="Dettman J."/>
            <person name="Nalam V."/>
            <person name="Broders K.D."/>
        </authorList>
    </citation>
    <scope>NUCLEOTIDE SEQUENCE</scope>
    <source>
        <strain evidence="7">CCC 489</strain>
    </source>
</reference>
<feature type="signal peptide" evidence="4">
    <location>
        <begin position="1"/>
        <end position="15"/>
    </location>
</feature>
<dbReference type="SUPFAM" id="SSF53474">
    <property type="entry name" value="alpha/beta-Hydrolases"/>
    <property type="match status" value="1"/>
</dbReference>
<feature type="domain" description="Fungal lipase-type" evidence="5">
    <location>
        <begin position="107"/>
        <end position="237"/>
    </location>
</feature>
<comment type="similarity">
    <text evidence="1">Belongs to the AB hydrolase superfamily. Lipase family. Class 3 subfamily.</text>
</comment>
<dbReference type="Pfam" id="PF01764">
    <property type="entry name" value="Lipase_3"/>
    <property type="match status" value="1"/>
</dbReference>
<dbReference type="AlphaFoldDB" id="A0A8K0J778"/>
<dbReference type="PANTHER" id="PTHR45856:SF11">
    <property type="entry name" value="FUNGAL LIPASE-LIKE DOMAIN-CONTAINING PROTEIN"/>
    <property type="match status" value="1"/>
</dbReference>
<proteinExistence type="inferred from homology"/>
<dbReference type="PANTHER" id="PTHR45856">
    <property type="entry name" value="ALPHA/BETA-HYDROLASES SUPERFAMILY PROTEIN"/>
    <property type="match status" value="1"/>
</dbReference>
<evidence type="ECO:0000259" key="5">
    <source>
        <dbReference type="Pfam" id="PF01764"/>
    </source>
</evidence>
<dbReference type="InterPro" id="IPR005592">
    <property type="entry name" value="Mono/diacylglycerol_lipase_N"/>
</dbReference>
<feature type="domain" description="Mono-/di-acylglycerol lipase N-terminal" evidence="6">
    <location>
        <begin position="38"/>
        <end position="82"/>
    </location>
</feature>
<dbReference type="InterPro" id="IPR029058">
    <property type="entry name" value="AB_hydrolase_fold"/>
</dbReference>
<dbReference type="CDD" id="cd00519">
    <property type="entry name" value="Lipase_3"/>
    <property type="match status" value="1"/>
</dbReference>
<comment type="caution">
    <text evidence="7">The sequence shown here is derived from an EMBL/GenBank/DDBJ whole genome shotgun (WGS) entry which is preliminary data.</text>
</comment>
<evidence type="ECO:0000256" key="4">
    <source>
        <dbReference type="SAM" id="SignalP"/>
    </source>
</evidence>
<evidence type="ECO:0000256" key="3">
    <source>
        <dbReference type="ARBA" id="ARBA00048461"/>
    </source>
</evidence>
<organism evidence="7 8">
    <name type="scientific">Claviceps africana</name>
    <dbReference type="NCBI Taxonomy" id="83212"/>
    <lineage>
        <taxon>Eukaryota</taxon>
        <taxon>Fungi</taxon>
        <taxon>Dikarya</taxon>
        <taxon>Ascomycota</taxon>
        <taxon>Pezizomycotina</taxon>
        <taxon>Sordariomycetes</taxon>
        <taxon>Hypocreomycetidae</taxon>
        <taxon>Hypocreales</taxon>
        <taxon>Clavicipitaceae</taxon>
        <taxon>Claviceps</taxon>
    </lineage>
</organism>
<evidence type="ECO:0000313" key="8">
    <source>
        <dbReference type="Proteomes" id="UP000811619"/>
    </source>
</evidence>
<dbReference type="Pfam" id="PF03893">
    <property type="entry name" value="Lipase3_N"/>
    <property type="match status" value="1"/>
</dbReference>
<evidence type="ECO:0008006" key="9">
    <source>
        <dbReference type="Google" id="ProtNLM"/>
    </source>
</evidence>
<evidence type="ECO:0000313" key="7">
    <source>
        <dbReference type="EMBL" id="KAG5925899.1"/>
    </source>
</evidence>
<name>A0A8K0J778_9HYPO</name>
<dbReference type="InterPro" id="IPR051218">
    <property type="entry name" value="Sec_MonoDiacylglyc_Lipase"/>
</dbReference>
<dbReference type="Proteomes" id="UP000811619">
    <property type="component" value="Unassembled WGS sequence"/>
</dbReference>
<comment type="catalytic activity">
    <reaction evidence="3">
        <text>a monoacylglycerol + H2O = glycerol + a fatty acid + H(+)</text>
        <dbReference type="Rhea" id="RHEA:15245"/>
        <dbReference type="ChEBI" id="CHEBI:15377"/>
        <dbReference type="ChEBI" id="CHEBI:15378"/>
        <dbReference type="ChEBI" id="CHEBI:17408"/>
        <dbReference type="ChEBI" id="CHEBI:17754"/>
        <dbReference type="ChEBI" id="CHEBI:28868"/>
    </reaction>
</comment>
<dbReference type="InterPro" id="IPR002921">
    <property type="entry name" value="Fungal_lipase-type"/>
</dbReference>
<evidence type="ECO:0000259" key="6">
    <source>
        <dbReference type="Pfam" id="PF03893"/>
    </source>
</evidence>
<keyword evidence="4" id="KW-0732">Signal</keyword>
<gene>
    <name evidence="7" type="ORF">E4U42_003829</name>
</gene>
<feature type="chain" id="PRO_5035435383" description="Triacylglycerol lipase" evidence="4">
    <location>
        <begin position="16"/>
        <end position="333"/>
    </location>
</feature>
<dbReference type="EMBL" id="SRPY01000325">
    <property type="protein sequence ID" value="KAG5925899.1"/>
    <property type="molecule type" value="Genomic_DNA"/>
</dbReference>
<evidence type="ECO:0000256" key="2">
    <source>
        <dbReference type="ARBA" id="ARBA00047591"/>
    </source>
</evidence>
<dbReference type="OrthoDB" id="426718at2759"/>
<sequence>MLFTAFLRFTVLATATSIDSIEDYARLLDKRDVGVPADVFNNINFYVQHAAAAYCNYKASPGSPLKCDKNACPQVEQNKAYVVGSYVGSTTGLSCYVSLDLVRKEIVLSLRGSDSLRNFVTDMLFFWHDCHFTNNCKVHAGFSKGWREIRDEAVAAVKKARGSYPDFRLIAVGHSLGGAGAVLAAADLIQDGIPLDIYTYGCPRVGNDYFSNWITGQPGAHFRVTHSGDPITRLPPLTFGYRHMSPEYWITNGGKEANDPNIVIKTCPGIKNTDCSGGTSGMNFNPHLHYLGDTSACLGNPLKWKRSDPLNAEMEQRLNEWSRNDVDFAQNNK</sequence>
<dbReference type="Gene3D" id="3.40.50.1820">
    <property type="entry name" value="alpha/beta hydrolase"/>
    <property type="match status" value="1"/>
</dbReference>
<dbReference type="GO" id="GO:0016042">
    <property type="term" value="P:lipid catabolic process"/>
    <property type="evidence" value="ECO:0007669"/>
    <property type="project" value="InterPro"/>
</dbReference>